<comment type="caution">
    <text evidence="2">The sequence shown here is derived from an EMBL/GenBank/DDBJ whole genome shotgun (WGS) entry which is preliminary data.</text>
</comment>
<evidence type="ECO:0000313" key="3">
    <source>
        <dbReference type="Proteomes" id="UP000179786"/>
    </source>
</evidence>
<organism evidence="2 3">
    <name type="scientific">Pseudoalteromonas amylolytica</name>
    <dbReference type="NCBI Taxonomy" id="1859457"/>
    <lineage>
        <taxon>Bacteria</taxon>
        <taxon>Pseudomonadati</taxon>
        <taxon>Pseudomonadota</taxon>
        <taxon>Gammaproteobacteria</taxon>
        <taxon>Alteromonadales</taxon>
        <taxon>Pseudoalteromonadaceae</taxon>
        <taxon>Pseudoalteromonas</taxon>
    </lineage>
</organism>
<evidence type="ECO:0000313" key="2">
    <source>
        <dbReference type="EMBL" id="OHU91592.1"/>
    </source>
</evidence>
<feature type="transmembrane region" description="Helical" evidence="1">
    <location>
        <begin position="167"/>
        <end position="189"/>
    </location>
</feature>
<dbReference type="Gene3D" id="2.60.40.680">
    <property type="match status" value="1"/>
</dbReference>
<reference evidence="2 3" key="1">
    <citation type="submission" date="2016-09" db="EMBL/GenBank/DDBJ databases">
        <title>Pseudoalteromonas amylolytica sp. nov., isolated from the surface seawater.</title>
        <authorList>
            <person name="Wu Y.-H."/>
            <person name="Cheng H."/>
            <person name="Jin X.-B."/>
            <person name="Wang C.-S."/>
            <person name="Xu X.-W."/>
        </authorList>
    </citation>
    <scope>NUCLEOTIDE SEQUENCE [LARGE SCALE GENOMIC DNA]</scope>
    <source>
        <strain evidence="2 3">JW1</strain>
    </source>
</reference>
<accession>A0A1S1MVJ3</accession>
<dbReference type="GO" id="GO:0030246">
    <property type="term" value="F:carbohydrate binding"/>
    <property type="evidence" value="ECO:0007669"/>
    <property type="project" value="InterPro"/>
</dbReference>
<proteinExistence type="predicted"/>
<sequence>MNAWATEKGKVYLVTPSEQVKLGSEFYIDIQVDNLPALYGVDLKLEFDAHKFELIDQNPRKEGVQIEHGNFFDNDNLFILHNSADAGTGTAAYVVSLVAPANEVEGSGRIARVKLKSTYQSGLAHFTIASAQFGTKTGQLKEFSLGPALLFDFKPEYRVPAQPQQGISFTTTILLFSLLVIAFIFIWFIRRGRNK</sequence>
<gene>
    <name evidence="2" type="ORF">BET10_12355</name>
</gene>
<keyword evidence="1" id="KW-0812">Transmembrane</keyword>
<dbReference type="EMBL" id="MKJU01000025">
    <property type="protein sequence ID" value="OHU91592.1"/>
    <property type="molecule type" value="Genomic_DNA"/>
</dbReference>
<dbReference type="InterPro" id="IPR008965">
    <property type="entry name" value="CBM2/CBM3_carb-bd_dom_sf"/>
</dbReference>
<dbReference type="AlphaFoldDB" id="A0A1S1MVJ3"/>
<dbReference type="CDD" id="cd08547">
    <property type="entry name" value="Type_II_cohesin"/>
    <property type="match status" value="1"/>
</dbReference>
<keyword evidence="3" id="KW-1185">Reference proteome</keyword>
<keyword evidence="1" id="KW-1133">Transmembrane helix</keyword>
<dbReference type="SUPFAM" id="SSF49384">
    <property type="entry name" value="Carbohydrate-binding domain"/>
    <property type="match status" value="1"/>
</dbReference>
<dbReference type="Proteomes" id="UP000179786">
    <property type="component" value="Unassembled WGS sequence"/>
</dbReference>
<evidence type="ECO:0000256" key="1">
    <source>
        <dbReference type="SAM" id="Phobius"/>
    </source>
</evidence>
<keyword evidence="1" id="KW-0472">Membrane</keyword>
<protein>
    <submittedName>
        <fullName evidence="2">Uncharacterized protein</fullName>
    </submittedName>
</protein>
<name>A0A1S1MVJ3_9GAMM</name>